<evidence type="ECO:0000256" key="1">
    <source>
        <dbReference type="SAM" id="Phobius"/>
    </source>
</evidence>
<accession>A0A6A4Z1Q4</accession>
<comment type="caution">
    <text evidence="2">The sequence shown here is derived from an EMBL/GenBank/DDBJ whole genome shotgun (WGS) entry which is preliminary data.</text>
</comment>
<evidence type="ECO:0000313" key="3">
    <source>
        <dbReference type="Proteomes" id="UP000469452"/>
    </source>
</evidence>
<feature type="transmembrane region" description="Helical" evidence="1">
    <location>
        <begin position="9"/>
        <end position="29"/>
    </location>
</feature>
<dbReference type="Proteomes" id="UP000469452">
    <property type="component" value="Unassembled WGS sequence"/>
</dbReference>
<dbReference type="AlphaFoldDB" id="A0A6A4Z1Q4"/>
<proteinExistence type="predicted"/>
<keyword evidence="1" id="KW-0812">Transmembrane</keyword>
<organism evidence="2 3">
    <name type="scientific">Aphanomyces astaci</name>
    <name type="common">Crayfish plague agent</name>
    <dbReference type="NCBI Taxonomy" id="112090"/>
    <lineage>
        <taxon>Eukaryota</taxon>
        <taxon>Sar</taxon>
        <taxon>Stramenopiles</taxon>
        <taxon>Oomycota</taxon>
        <taxon>Saprolegniomycetes</taxon>
        <taxon>Saprolegniales</taxon>
        <taxon>Verrucalvaceae</taxon>
        <taxon>Aphanomyces</taxon>
    </lineage>
</organism>
<gene>
    <name evidence="2" type="ORF">AaE_014853</name>
</gene>
<keyword evidence="1" id="KW-1133">Transmembrane helix</keyword>
<evidence type="ECO:0000313" key="2">
    <source>
        <dbReference type="EMBL" id="KAF0704614.1"/>
    </source>
</evidence>
<protein>
    <submittedName>
        <fullName evidence="2">Uncharacterized protein</fullName>
    </submittedName>
</protein>
<sequence>MARMTKGQFAFDFLVVVGAMSFFGLTYLGSQDPFVGTVPLYAFEDAELVAAVEAVANEKGEMASIEAFLANVYHCPRGVPPPKDIVNQVRAWFPQGDLPTDQFITGILALKAHAEATETQNQTENWTKGCEFTSGLDLRAAKVKHTRMLRDPNQKYVAPLTDSQTFGWVKGPPVKTIPKKSCEETKFASAMIQSGVNYF</sequence>
<reference evidence="2 3" key="1">
    <citation type="submission" date="2019-06" db="EMBL/GenBank/DDBJ databases">
        <title>Genomics analysis of Aphanomyces spp. identifies a new class of oomycete effector associated with host adaptation.</title>
        <authorList>
            <person name="Gaulin E."/>
        </authorList>
    </citation>
    <scope>NUCLEOTIDE SEQUENCE [LARGE SCALE GENOMIC DNA]</scope>
    <source>
        <strain evidence="2 3">E</strain>
    </source>
</reference>
<dbReference type="EMBL" id="VJMI01020374">
    <property type="protein sequence ID" value="KAF0704614.1"/>
    <property type="molecule type" value="Genomic_DNA"/>
</dbReference>
<keyword evidence="1" id="KW-0472">Membrane</keyword>
<name>A0A6A4Z1Q4_APHAT</name>
<dbReference type="VEuPathDB" id="FungiDB:H257_17992"/>